<dbReference type="KEGG" id="epa:110252913"/>
<dbReference type="AlphaFoldDB" id="A0A913Y5F7"/>
<evidence type="ECO:0000259" key="1">
    <source>
        <dbReference type="Pfam" id="PF07714"/>
    </source>
</evidence>
<dbReference type="InterPro" id="IPR001245">
    <property type="entry name" value="Ser-Thr/Tyr_kinase_cat_dom"/>
</dbReference>
<organism evidence="2 3">
    <name type="scientific">Exaiptasia diaphana</name>
    <name type="common">Tropical sea anemone</name>
    <name type="synonym">Aiptasia pulchella</name>
    <dbReference type="NCBI Taxonomy" id="2652724"/>
    <lineage>
        <taxon>Eukaryota</taxon>
        <taxon>Metazoa</taxon>
        <taxon>Cnidaria</taxon>
        <taxon>Anthozoa</taxon>
        <taxon>Hexacorallia</taxon>
        <taxon>Actiniaria</taxon>
        <taxon>Aiptasiidae</taxon>
        <taxon>Exaiptasia</taxon>
    </lineage>
</organism>
<reference evidence="2" key="1">
    <citation type="submission" date="2022-11" db="UniProtKB">
        <authorList>
            <consortium name="EnsemblMetazoa"/>
        </authorList>
    </citation>
    <scope>IDENTIFICATION</scope>
</reference>
<accession>A0A913Y5F7</accession>
<dbReference type="SUPFAM" id="SSF56112">
    <property type="entry name" value="Protein kinase-like (PK-like)"/>
    <property type="match status" value="1"/>
</dbReference>
<proteinExistence type="predicted"/>
<dbReference type="Gene3D" id="1.10.510.10">
    <property type="entry name" value="Transferase(Phosphotransferase) domain 1"/>
    <property type="match status" value="1"/>
</dbReference>
<protein>
    <recommendedName>
        <fullName evidence="1">Serine-threonine/tyrosine-protein kinase catalytic domain-containing protein</fullName>
    </recommendedName>
</protein>
<dbReference type="EnsemblMetazoa" id="XM_021059774.2">
    <property type="protein sequence ID" value="XP_020915433.1"/>
    <property type="gene ID" value="LOC110252913"/>
</dbReference>
<dbReference type="GeneID" id="110252913"/>
<sequence length="134" mass="15714">MDPQSCQLLCKNSETGKAFFKGNFRGEISITKILVLSDDDQRGIENGPSKSYKDLIKEAYFLRRLNVSPHPNILRVFAFDTCTKPYHIITEYADKGTLLQYLQDARYIIRYFQNIESLQFMGISRSNWKTKQWF</sequence>
<evidence type="ECO:0000313" key="3">
    <source>
        <dbReference type="Proteomes" id="UP000887567"/>
    </source>
</evidence>
<keyword evidence="3" id="KW-1185">Reference proteome</keyword>
<dbReference type="InterPro" id="IPR011009">
    <property type="entry name" value="Kinase-like_dom_sf"/>
</dbReference>
<dbReference type="Proteomes" id="UP000887567">
    <property type="component" value="Unplaced"/>
</dbReference>
<dbReference type="Pfam" id="PF07714">
    <property type="entry name" value="PK_Tyr_Ser-Thr"/>
    <property type="match status" value="1"/>
</dbReference>
<feature type="domain" description="Serine-threonine/tyrosine-protein kinase catalytic" evidence="1">
    <location>
        <begin position="49"/>
        <end position="108"/>
    </location>
</feature>
<evidence type="ECO:0000313" key="2">
    <source>
        <dbReference type="EnsemblMetazoa" id="XP_020915433.1"/>
    </source>
</evidence>
<dbReference type="OrthoDB" id="5987246at2759"/>
<dbReference type="RefSeq" id="XP_020915433.1">
    <property type="nucleotide sequence ID" value="XM_021059774.2"/>
</dbReference>
<dbReference type="GO" id="GO:0004672">
    <property type="term" value="F:protein kinase activity"/>
    <property type="evidence" value="ECO:0007669"/>
    <property type="project" value="InterPro"/>
</dbReference>
<name>A0A913Y5F7_EXADI</name>